<sequence length="425" mass="48348">MKAADNSKMGEDFFKYLPSEIVVNIFSRLPTRAAMACKCVCKPWLGLLATPEFVNSHMSRSVPAIAVETHTKSYDVIEFVDELGIDFDEEHFRDAPFSFDEVHRWGAPFNFDKEHRWEVTFSFSFPFGVPIRSSANGLIFLRDFDRGDNLILCNPVTRDYITLPCPQQTSPKVQNYMDNFGFGVSGMTGEYKVVRIFAETPQRREGFKNACQVYTVGTGSWRKVPFGRPLRFCDDIGGVHLNGNLYWMVAKTTRGFCRWICCFDLEAELFSTFAAPPPRGRDFLYGRSLCVLRGCLCVSDISHNGRDISDDESDDSNDEGDIPNDGHVIIWCMKGDDHSWTKIFVIPEVERLAGLGNIWPIIIFKNGDALMEWDDGMIFFYSGKRKNFDCEIMSLEGRDPFTSTIMYAPSFVSLKSFAMENVSSF</sequence>
<dbReference type="InterPro" id="IPR050796">
    <property type="entry name" value="SCF_F-box_component"/>
</dbReference>
<dbReference type="SUPFAM" id="SSF81383">
    <property type="entry name" value="F-box domain"/>
    <property type="match status" value="1"/>
</dbReference>
<reference evidence="2 3" key="1">
    <citation type="submission" date="2024-06" db="EMBL/GenBank/DDBJ databases">
        <title>A chromosome level genome sequence of Diviner's sage (Salvia divinorum).</title>
        <authorList>
            <person name="Ford S.A."/>
            <person name="Ro D.-K."/>
            <person name="Ness R.W."/>
            <person name="Phillips M.A."/>
        </authorList>
    </citation>
    <scope>NUCLEOTIDE SEQUENCE [LARGE SCALE GENOMIC DNA]</scope>
    <source>
        <strain evidence="2">SAF-2024a</strain>
        <tissue evidence="2">Leaf</tissue>
    </source>
</reference>
<name>A0ABD1HR72_SALDI</name>
<gene>
    <name evidence="2" type="ORF">AAHA92_08121</name>
</gene>
<dbReference type="InterPro" id="IPR017451">
    <property type="entry name" value="F-box-assoc_interact_dom"/>
</dbReference>
<organism evidence="2 3">
    <name type="scientific">Salvia divinorum</name>
    <name type="common">Maria pastora</name>
    <name type="synonym">Diviner's sage</name>
    <dbReference type="NCBI Taxonomy" id="28513"/>
    <lineage>
        <taxon>Eukaryota</taxon>
        <taxon>Viridiplantae</taxon>
        <taxon>Streptophyta</taxon>
        <taxon>Embryophyta</taxon>
        <taxon>Tracheophyta</taxon>
        <taxon>Spermatophyta</taxon>
        <taxon>Magnoliopsida</taxon>
        <taxon>eudicotyledons</taxon>
        <taxon>Gunneridae</taxon>
        <taxon>Pentapetalae</taxon>
        <taxon>asterids</taxon>
        <taxon>lamiids</taxon>
        <taxon>Lamiales</taxon>
        <taxon>Lamiaceae</taxon>
        <taxon>Nepetoideae</taxon>
        <taxon>Mentheae</taxon>
        <taxon>Salviinae</taxon>
        <taxon>Salvia</taxon>
        <taxon>Salvia subgen. Calosphace</taxon>
    </lineage>
</organism>
<evidence type="ECO:0000313" key="3">
    <source>
        <dbReference type="Proteomes" id="UP001567538"/>
    </source>
</evidence>
<protein>
    <submittedName>
        <fullName evidence="2">F-box protein-like protein</fullName>
    </submittedName>
</protein>
<dbReference type="NCBIfam" id="TIGR01640">
    <property type="entry name" value="F_box_assoc_1"/>
    <property type="match status" value="1"/>
</dbReference>
<comment type="caution">
    <text evidence="2">The sequence shown here is derived from an EMBL/GenBank/DDBJ whole genome shotgun (WGS) entry which is preliminary data.</text>
</comment>
<dbReference type="AlphaFoldDB" id="A0ABD1HR72"/>
<dbReference type="CDD" id="cd22157">
    <property type="entry name" value="F-box_AtFBW1-like"/>
    <property type="match status" value="1"/>
</dbReference>
<dbReference type="PANTHER" id="PTHR31672">
    <property type="entry name" value="BNACNNG10540D PROTEIN"/>
    <property type="match status" value="1"/>
</dbReference>
<dbReference type="Pfam" id="PF12937">
    <property type="entry name" value="F-box-like"/>
    <property type="match status" value="1"/>
</dbReference>
<accession>A0ABD1HR72</accession>
<keyword evidence="3" id="KW-1185">Reference proteome</keyword>
<dbReference type="Gene3D" id="1.20.1280.50">
    <property type="match status" value="1"/>
</dbReference>
<dbReference type="EMBL" id="JBEAFC010000004">
    <property type="protein sequence ID" value="KAL1557561.1"/>
    <property type="molecule type" value="Genomic_DNA"/>
</dbReference>
<dbReference type="InterPro" id="IPR036047">
    <property type="entry name" value="F-box-like_dom_sf"/>
</dbReference>
<evidence type="ECO:0000259" key="1">
    <source>
        <dbReference type="SMART" id="SM00256"/>
    </source>
</evidence>
<dbReference type="InterPro" id="IPR013187">
    <property type="entry name" value="F-box-assoc_dom_typ3"/>
</dbReference>
<proteinExistence type="predicted"/>
<dbReference type="Pfam" id="PF08268">
    <property type="entry name" value="FBA_3"/>
    <property type="match status" value="1"/>
</dbReference>
<dbReference type="SMART" id="SM00256">
    <property type="entry name" value="FBOX"/>
    <property type="match status" value="1"/>
</dbReference>
<feature type="domain" description="F-box" evidence="1">
    <location>
        <begin position="17"/>
        <end position="57"/>
    </location>
</feature>
<evidence type="ECO:0000313" key="2">
    <source>
        <dbReference type="EMBL" id="KAL1557561.1"/>
    </source>
</evidence>
<dbReference type="InterPro" id="IPR001810">
    <property type="entry name" value="F-box_dom"/>
</dbReference>
<dbReference type="PANTHER" id="PTHR31672:SF13">
    <property type="entry name" value="F-BOX PROTEIN CPR30-LIKE"/>
    <property type="match status" value="1"/>
</dbReference>
<dbReference type="Proteomes" id="UP001567538">
    <property type="component" value="Unassembled WGS sequence"/>
</dbReference>